<proteinExistence type="predicted"/>
<reference evidence="2" key="1">
    <citation type="submission" date="2020-09" db="EMBL/GenBank/DDBJ databases">
        <title>Nocardioides sp. strain MJB4 16S ribosomal RNA gene Genome sequencing and assembly.</title>
        <authorList>
            <person name="Kim I."/>
        </authorList>
    </citation>
    <scope>NUCLEOTIDE SEQUENCE</scope>
    <source>
        <strain evidence="2">MJB4</strain>
    </source>
</reference>
<evidence type="ECO:0000256" key="1">
    <source>
        <dbReference type="SAM" id="MobiDB-lite"/>
    </source>
</evidence>
<comment type="caution">
    <text evidence="2">The sequence shown here is derived from an EMBL/GenBank/DDBJ whole genome shotgun (WGS) entry which is preliminary data.</text>
</comment>
<evidence type="ECO:0000313" key="2">
    <source>
        <dbReference type="EMBL" id="MBD8870926.1"/>
    </source>
</evidence>
<dbReference type="EMBL" id="JACYXZ010000004">
    <property type="protein sequence ID" value="MBD8870926.1"/>
    <property type="molecule type" value="Genomic_DNA"/>
</dbReference>
<feature type="compositionally biased region" description="Basic residues" evidence="1">
    <location>
        <begin position="51"/>
        <end position="60"/>
    </location>
</feature>
<accession>A0A927KAV4</accession>
<sequence length="60" mass="6742">MTVEPRRKTREQAFTKLTTTTEALTADERALLRELREVGPETAGRSVAAIRKAKREKGTN</sequence>
<dbReference type="Proteomes" id="UP000616839">
    <property type="component" value="Unassembled WGS sequence"/>
</dbReference>
<dbReference type="AlphaFoldDB" id="A0A927KAV4"/>
<gene>
    <name evidence="2" type="ORF">IE331_14955</name>
</gene>
<name>A0A927KAV4_9ACTN</name>
<keyword evidence="3" id="KW-1185">Reference proteome</keyword>
<organism evidence="2 3">
    <name type="scientific">Nocardioides donggukensis</name>
    <dbReference type="NCBI Taxonomy" id="2774019"/>
    <lineage>
        <taxon>Bacteria</taxon>
        <taxon>Bacillati</taxon>
        <taxon>Actinomycetota</taxon>
        <taxon>Actinomycetes</taxon>
        <taxon>Propionibacteriales</taxon>
        <taxon>Nocardioidaceae</taxon>
        <taxon>Nocardioides</taxon>
    </lineage>
</organism>
<dbReference type="RefSeq" id="WP_192144254.1">
    <property type="nucleotide sequence ID" value="NZ_JACYXZ010000004.1"/>
</dbReference>
<evidence type="ECO:0000313" key="3">
    <source>
        <dbReference type="Proteomes" id="UP000616839"/>
    </source>
</evidence>
<feature type="region of interest" description="Disordered" evidence="1">
    <location>
        <begin position="40"/>
        <end position="60"/>
    </location>
</feature>
<protein>
    <submittedName>
        <fullName evidence="2">Uncharacterized protein</fullName>
    </submittedName>
</protein>